<dbReference type="PIRSF" id="PIRSF006324">
    <property type="entry name" value="LeuE"/>
    <property type="match status" value="1"/>
</dbReference>
<feature type="transmembrane region" description="Helical" evidence="7">
    <location>
        <begin position="116"/>
        <end position="137"/>
    </location>
</feature>
<dbReference type="EMBL" id="JAOQNS010000001">
    <property type="protein sequence ID" value="MCW2306256.1"/>
    <property type="molecule type" value="Genomic_DNA"/>
</dbReference>
<protein>
    <submittedName>
        <fullName evidence="8">Threonine/homoserine/homoserine lactone efflux protein</fullName>
    </submittedName>
</protein>
<dbReference type="InterPro" id="IPR001123">
    <property type="entry name" value="LeuE-type"/>
</dbReference>
<comment type="caution">
    <text evidence="8">The sequence shown here is derived from an EMBL/GenBank/DDBJ whole genome shotgun (WGS) entry which is preliminary data.</text>
</comment>
<evidence type="ECO:0000256" key="3">
    <source>
        <dbReference type="ARBA" id="ARBA00022475"/>
    </source>
</evidence>
<evidence type="ECO:0000313" key="8">
    <source>
        <dbReference type="EMBL" id="MCW2306256.1"/>
    </source>
</evidence>
<feature type="transmembrane region" description="Helical" evidence="7">
    <location>
        <begin position="48"/>
        <end position="66"/>
    </location>
</feature>
<dbReference type="PANTHER" id="PTHR30086:SF14">
    <property type="entry name" value="HOMOSERINE_HOMOSERINE LACTONE EFFLUX PROTEIN"/>
    <property type="match status" value="1"/>
</dbReference>
<keyword evidence="9" id="KW-1185">Reference proteome</keyword>
<evidence type="ECO:0000256" key="7">
    <source>
        <dbReference type="SAM" id="Phobius"/>
    </source>
</evidence>
<comment type="subcellular location">
    <subcellularLocation>
        <location evidence="1">Cell membrane</location>
        <topology evidence="1">Multi-pass membrane protein</topology>
    </subcellularLocation>
</comment>
<dbReference type="PANTHER" id="PTHR30086">
    <property type="entry name" value="ARGININE EXPORTER PROTEIN ARGO"/>
    <property type="match status" value="1"/>
</dbReference>
<keyword evidence="3" id="KW-1003">Cell membrane</keyword>
<evidence type="ECO:0000256" key="5">
    <source>
        <dbReference type="ARBA" id="ARBA00022989"/>
    </source>
</evidence>
<evidence type="ECO:0000313" key="9">
    <source>
        <dbReference type="Proteomes" id="UP001209755"/>
    </source>
</evidence>
<dbReference type="Pfam" id="PF01810">
    <property type="entry name" value="LysE"/>
    <property type="match status" value="1"/>
</dbReference>
<gene>
    <name evidence="8" type="ORF">M2319_000572</name>
</gene>
<feature type="transmembrane region" description="Helical" evidence="7">
    <location>
        <begin position="149"/>
        <end position="173"/>
    </location>
</feature>
<organism evidence="8 9">
    <name type="scientific">Rhodobium gokarnense</name>
    <dbReference type="NCBI Taxonomy" id="364296"/>
    <lineage>
        <taxon>Bacteria</taxon>
        <taxon>Pseudomonadati</taxon>
        <taxon>Pseudomonadota</taxon>
        <taxon>Alphaproteobacteria</taxon>
        <taxon>Hyphomicrobiales</taxon>
        <taxon>Rhodobiaceae</taxon>
        <taxon>Rhodobium</taxon>
    </lineage>
</organism>
<proteinExistence type="inferred from homology"/>
<feature type="transmembrane region" description="Helical" evidence="7">
    <location>
        <begin position="6"/>
        <end position="27"/>
    </location>
</feature>
<name>A0ABT3H7F7_9HYPH</name>
<evidence type="ECO:0000256" key="1">
    <source>
        <dbReference type="ARBA" id="ARBA00004651"/>
    </source>
</evidence>
<evidence type="ECO:0000256" key="6">
    <source>
        <dbReference type="ARBA" id="ARBA00023136"/>
    </source>
</evidence>
<keyword evidence="5 7" id="KW-1133">Transmembrane helix</keyword>
<comment type="similarity">
    <text evidence="2">Belongs to the Rht family.</text>
</comment>
<dbReference type="Proteomes" id="UP001209755">
    <property type="component" value="Unassembled WGS sequence"/>
</dbReference>
<sequence>MVTAEQLAFFVPAALLVAASPGANNLLSLTHGIRAGFAVTAMSLAGRLAAFLLMIIAVAIGLGAVLAASETAFTVIKWAGVAYLVYLGIRTFRSRELHIEADAGQATALGLARREFLVAIMNPKAALLFTAFIPQFVDPANGSFAAQFLILGLVYLATEFTAACGYAAVGATVRRFDITPRRARAINRTTGSMLLGAATALAFAKRA</sequence>
<reference evidence="9" key="1">
    <citation type="submission" date="2023-07" db="EMBL/GenBank/DDBJ databases">
        <title>Genome sequencing of Purple Non-Sulfur Bacteria from various extreme environments.</title>
        <authorList>
            <person name="Mayer M."/>
        </authorList>
    </citation>
    <scope>NUCLEOTIDE SEQUENCE [LARGE SCALE GENOMIC DNA]</scope>
    <source>
        <strain evidence="9">DSM 17935</strain>
    </source>
</reference>
<evidence type="ECO:0000256" key="2">
    <source>
        <dbReference type="ARBA" id="ARBA00007928"/>
    </source>
</evidence>
<evidence type="ECO:0000256" key="4">
    <source>
        <dbReference type="ARBA" id="ARBA00022692"/>
    </source>
</evidence>
<keyword evidence="4 7" id="KW-0812">Transmembrane</keyword>
<dbReference type="RefSeq" id="WP_264599912.1">
    <property type="nucleotide sequence ID" value="NZ_JAOQNS010000001.1"/>
</dbReference>
<keyword evidence="6 7" id="KW-0472">Membrane</keyword>
<accession>A0ABT3H7F7</accession>